<dbReference type="GO" id="GO:0016874">
    <property type="term" value="F:ligase activity"/>
    <property type="evidence" value="ECO:0007669"/>
    <property type="project" value="UniProtKB-KW"/>
</dbReference>
<keyword evidence="3" id="KW-0436">Ligase</keyword>
<dbReference type="Gene3D" id="3.40.50.12780">
    <property type="entry name" value="N-terminal domain of ligase-like"/>
    <property type="match status" value="1"/>
</dbReference>
<name>A0ABR0SV36_9HYPO</name>
<comment type="caution">
    <text evidence="3">The sequence shown here is derived from an EMBL/GenBank/DDBJ whole genome shotgun (WGS) entry which is preliminary data.</text>
</comment>
<dbReference type="PANTHER" id="PTHR43201">
    <property type="entry name" value="ACYL-COA SYNTHETASE"/>
    <property type="match status" value="1"/>
</dbReference>
<dbReference type="PROSITE" id="PS00455">
    <property type="entry name" value="AMP_BINDING"/>
    <property type="match status" value="1"/>
</dbReference>
<dbReference type="InterPro" id="IPR020845">
    <property type="entry name" value="AMP-binding_CS"/>
</dbReference>
<dbReference type="PANTHER" id="PTHR43201:SF8">
    <property type="entry name" value="ACYL-COA SYNTHETASE FAMILY MEMBER 3"/>
    <property type="match status" value="1"/>
</dbReference>
<gene>
    <name evidence="3" type="ORF">PT974_04431</name>
</gene>
<feature type="domain" description="AMP-dependent synthetase/ligase" evidence="2">
    <location>
        <begin position="78"/>
        <end position="374"/>
    </location>
</feature>
<keyword evidence="4" id="KW-1185">Reference proteome</keyword>
<sequence length="580" mass="64075">MTQVQRGVLPNEPIFTRLLQNLNEVKHVVVHDSGNGVDADYPRLVSDVHHMQKELHQSLPETVFEDERKILRESNPYILVLLPGSYDFVVAALSVLSIGGAFAPLATGLLPEEMLYLVKGSKAVCILTDEKGLKLATQCQELAASQDVDVAVLRVSFGSVSTNSEPIFEVDQELTIAPHRPSVMLYTSGTSGPPKGVVHTRQLFSEMHALGSLNDVGLSHTPIHWASGMLSLMGGVLAGARTEIMSPSAEAVWERLRKGGLTNLGGSPRFWTELTTYYQDNLSKLPLNERNVYIQAVQSLHTATTRGSMPDPALLRFWREDLGKRLQVNYGITEVGSSLMNTVDETDVNLECCLGRPVSDAIIKLSEGDHGEMLVKKSTIYLNDEKATAAVFDSEGFYKTGDIVRRVGEDYVFEGRVSTDFIKYRGMKVSIVETEMQLLQLPFISEGCILPVSHPSYGHIVAALIRLRDPKALHKTQTVENLDLTALRDVLRDKLPVFMLPTALRILEEGEEVPRTASLKVVRAKAAAEYFPLSNDGELPSNVETTDLNDQEVWPQKAWDWGGLRVGKDRVNVSADLTFV</sequence>
<dbReference type="Pfam" id="PF00501">
    <property type="entry name" value="AMP-binding"/>
    <property type="match status" value="1"/>
</dbReference>
<evidence type="ECO:0000259" key="2">
    <source>
        <dbReference type="Pfam" id="PF00501"/>
    </source>
</evidence>
<dbReference type="EMBL" id="JAVFKD010000004">
    <property type="protein sequence ID" value="KAK5996008.1"/>
    <property type="molecule type" value="Genomic_DNA"/>
</dbReference>
<evidence type="ECO:0000313" key="4">
    <source>
        <dbReference type="Proteomes" id="UP001338125"/>
    </source>
</evidence>
<dbReference type="InterPro" id="IPR042099">
    <property type="entry name" value="ANL_N_sf"/>
</dbReference>
<protein>
    <submittedName>
        <fullName evidence="3">Acyl-CoA ligase oryP</fullName>
    </submittedName>
</protein>
<evidence type="ECO:0000313" key="3">
    <source>
        <dbReference type="EMBL" id="KAK5996008.1"/>
    </source>
</evidence>
<evidence type="ECO:0000256" key="1">
    <source>
        <dbReference type="ARBA" id="ARBA00006432"/>
    </source>
</evidence>
<organism evidence="3 4">
    <name type="scientific">Cladobotryum mycophilum</name>
    <dbReference type="NCBI Taxonomy" id="491253"/>
    <lineage>
        <taxon>Eukaryota</taxon>
        <taxon>Fungi</taxon>
        <taxon>Dikarya</taxon>
        <taxon>Ascomycota</taxon>
        <taxon>Pezizomycotina</taxon>
        <taxon>Sordariomycetes</taxon>
        <taxon>Hypocreomycetidae</taxon>
        <taxon>Hypocreales</taxon>
        <taxon>Hypocreaceae</taxon>
        <taxon>Cladobotryum</taxon>
    </lineage>
</organism>
<accession>A0ABR0SV36</accession>
<dbReference type="SUPFAM" id="SSF56801">
    <property type="entry name" value="Acetyl-CoA synthetase-like"/>
    <property type="match status" value="1"/>
</dbReference>
<comment type="similarity">
    <text evidence="1">Belongs to the ATP-dependent AMP-binding enzyme family.</text>
</comment>
<dbReference type="Proteomes" id="UP001338125">
    <property type="component" value="Unassembled WGS sequence"/>
</dbReference>
<dbReference type="Gene3D" id="3.30.300.30">
    <property type="match status" value="1"/>
</dbReference>
<reference evidence="3 4" key="1">
    <citation type="submission" date="2024-01" db="EMBL/GenBank/DDBJ databases">
        <title>Complete genome of Cladobotryum mycophilum ATHUM6906.</title>
        <authorList>
            <person name="Christinaki A.C."/>
            <person name="Myridakis A.I."/>
            <person name="Kouvelis V.N."/>
        </authorList>
    </citation>
    <scope>NUCLEOTIDE SEQUENCE [LARGE SCALE GENOMIC DNA]</scope>
    <source>
        <strain evidence="3 4">ATHUM6906</strain>
    </source>
</reference>
<proteinExistence type="inferred from homology"/>
<dbReference type="InterPro" id="IPR000873">
    <property type="entry name" value="AMP-dep_synth/lig_dom"/>
</dbReference>
<dbReference type="InterPro" id="IPR045851">
    <property type="entry name" value="AMP-bd_C_sf"/>
</dbReference>